<evidence type="ECO:0000256" key="1">
    <source>
        <dbReference type="ARBA" id="ARBA00004448"/>
    </source>
</evidence>
<dbReference type="SUPFAM" id="SSF103506">
    <property type="entry name" value="Mitochondrial carrier"/>
    <property type="match status" value="1"/>
</dbReference>
<dbReference type="GO" id="GO:1901029">
    <property type="term" value="P:negative regulation of mitochondrial outer membrane permeabilization involved in apoptotic signaling pathway"/>
    <property type="evidence" value="ECO:0007669"/>
    <property type="project" value="TreeGrafter"/>
</dbReference>
<organism evidence="17 18">
    <name type="scientific">Henosepilachna vigintioctopunctata</name>
    <dbReference type="NCBI Taxonomy" id="420089"/>
    <lineage>
        <taxon>Eukaryota</taxon>
        <taxon>Metazoa</taxon>
        <taxon>Ecdysozoa</taxon>
        <taxon>Arthropoda</taxon>
        <taxon>Hexapoda</taxon>
        <taxon>Insecta</taxon>
        <taxon>Pterygota</taxon>
        <taxon>Neoptera</taxon>
        <taxon>Endopterygota</taxon>
        <taxon>Coleoptera</taxon>
        <taxon>Polyphaga</taxon>
        <taxon>Cucujiformia</taxon>
        <taxon>Coccinelloidea</taxon>
        <taxon>Coccinellidae</taxon>
        <taxon>Epilachninae</taxon>
        <taxon>Epilachnini</taxon>
        <taxon>Henosepilachna</taxon>
    </lineage>
</organism>
<evidence type="ECO:0000256" key="14">
    <source>
        <dbReference type="PROSITE-ProRule" id="PRU00282"/>
    </source>
</evidence>
<dbReference type="GO" id="GO:1990544">
    <property type="term" value="P:mitochondrial ATP transmembrane transport"/>
    <property type="evidence" value="ECO:0007669"/>
    <property type="project" value="InterPro"/>
</dbReference>
<dbReference type="InterPro" id="IPR002067">
    <property type="entry name" value="MCP"/>
</dbReference>
<evidence type="ECO:0000256" key="10">
    <source>
        <dbReference type="ARBA" id="ARBA00023128"/>
    </source>
</evidence>
<keyword evidence="7" id="KW-0677">Repeat</keyword>
<dbReference type="AlphaFoldDB" id="A0AAW1TZX5"/>
<accession>A0AAW1TZX5</accession>
<evidence type="ECO:0000313" key="18">
    <source>
        <dbReference type="Proteomes" id="UP001431783"/>
    </source>
</evidence>
<name>A0AAW1TZX5_9CUCU</name>
<dbReference type="PRINTS" id="PR00927">
    <property type="entry name" value="ADPTRNSLCASE"/>
</dbReference>
<dbReference type="Gene3D" id="1.50.40.10">
    <property type="entry name" value="Mitochondrial carrier domain"/>
    <property type="match status" value="1"/>
</dbReference>
<gene>
    <name evidence="17" type="ORF">WA026_016852</name>
</gene>
<keyword evidence="10" id="KW-0496">Mitochondrion</keyword>
<evidence type="ECO:0000256" key="15">
    <source>
        <dbReference type="RuleBase" id="RU000488"/>
    </source>
</evidence>
<dbReference type="GO" id="GO:0005471">
    <property type="term" value="F:ATP:ADP antiporter activity"/>
    <property type="evidence" value="ECO:0007669"/>
    <property type="project" value="UniProtKB-UniRule"/>
</dbReference>
<keyword evidence="8" id="KW-0999">Mitochondrion inner membrane</keyword>
<evidence type="ECO:0000256" key="9">
    <source>
        <dbReference type="ARBA" id="ARBA00022989"/>
    </source>
</evidence>
<evidence type="ECO:0000313" key="17">
    <source>
        <dbReference type="EMBL" id="KAK9877107.1"/>
    </source>
</evidence>
<sequence length="298" mass="32858">MPTDASTFMKDFLAGGISAAVAKTSVAPIERVKLILQVQAASKQIEAGKEYKGIIDAFVRIPKEQGFFSLWRGNLANVLRYFPTQALNFAFKDVYKQIFMSGVDKKTQFWRYFAANLASGGAAGATSLCFVYPLDYARTRLGADVGKSLSERQYTGLIDCITKTVKSDGPVGLYRGFLVSVQGIIIYRASYFGFFDTAKGMLPDPKNTPFIISFMIAQAVTTVSGITSYPFDTVRRRMMMQSGRAKGDVMYKNTLDCWMKIAKNEGGTAFFKGAFSNILRGTGAALVLVFYDEVKNLL</sequence>
<comment type="similarity">
    <text evidence="2 15">Belongs to the mitochondrial carrier (TC 2.A.29) family.</text>
</comment>
<dbReference type="PRINTS" id="PR00926">
    <property type="entry name" value="MITOCARRIER"/>
</dbReference>
<comment type="catalytic activity">
    <reaction evidence="12">
        <text>ADP(in) + ATP(out) = ADP(out) + ATP(in)</text>
        <dbReference type="Rhea" id="RHEA:34999"/>
        <dbReference type="ChEBI" id="CHEBI:30616"/>
        <dbReference type="ChEBI" id="CHEBI:456216"/>
    </reaction>
    <physiologicalReaction direction="left-to-right" evidence="12">
        <dbReference type="Rhea" id="RHEA:35000"/>
    </physiologicalReaction>
</comment>
<evidence type="ECO:0000256" key="12">
    <source>
        <dbReference type="ARBA" id="ARBA00024143"/>
    </source>
</evidence>
<dbReference type="FunFam" id="1.50.40.10:FF:000002">
    <property type="entry name" value="Putative ADP/ATP translocase 2-like"/>
    <property type="match status" value="1"/>
</dbReference>
<keyword evidence="4 15" id="KW-0813">Transport</keyword>
<dbReference type="PANTHER" id="PTHR45635:SF40">
    <property type="entry name" value="ADP_ATP TRANSLOCASE 4"/>
    <property type="match status" value="1"/>
</dbReference>
<feature type="repeat" description="Solcar" evidence="14">
    <location>
        <begin position="6"/>
        <end position="98"/>
    </location>
</feature>
<evidence type="ECO:0000256" key="16">
    <source>
        <dbReference type="RuleBase" id="RU368008"/>
    </source>
</evidence>
<proteinExistence type="inferred from homology"/>
<evidence type="ECO:0000256" key="2">
    <source>
        <dbReference type="ARBA" id="ARBA00006375"/>
    </source>
</evidence>
<feature type="transmembrane region" description="Helical" evidence="16">
    <location>
        <begin position="210"/>
        <end position="231"/>
    </location>
</feature>
<dbReference type="InterPro" id="IPR002113">
    <property type="entry name" value="ADT_euk_type"/>
</dbReference>
<comment type="function">
    <text evidence="13">ADP:ATP antiporter that mediates import of ADP into the mitochondrial matrix for ATP synthesis, and export of ATP out to fuel the cell. Cycles between the cytoplasmic-open state (c-state) and the matrix-open state (m-state): operates by the alternating access mechanism with a single substrate-binding site intermittently exposed to either the cytosolic (c-state) or matrix (m-state) side of the inner mitochondrial membrane.</text>
</comment>
<keyword evidence="18" id="KW-1185">Reference proteome</keyword>
<evidence type="ECO:0000256" key="11">
    <source>
        <dbReference type="ARBA" id="ARBA00023136"/>
    </source>
</evidence>
<evidence type="ECO:0000256" key="4">
    <source>
        <dbReference type="ARBA" id="ARBA00022448"/>
    </source>
</evidence>
<dbReference type="GO" id="GO:0005743">
    <property type="term" value="C:mitochondrial inner membrane"/>
    <property type="evidence" value="ECO:0007669"/>
    <property type="project" value="UniProtKB-SubCell"/>
</dbReference>
<protein>
    <recommendedName>
        <fullName evidence="16">ADP/ATP translocase</fullName>
    </recommendedName>
    <alternativeName>
        <fullName evidence="16">ADP,ATP carrier protein</fullName>
    </alternativeName>
</protein>
<dbReference type="PROSITE" id="PS50920">
    <property type="entry name" value="SOLCAR"/>
    <property type="match status" value="3"/>
</dbReference>
<feature type="transmembrane region" description="Helical" evidence="16">
    <location>
        <begin position="172"/>
        <end position="190"/>
    </location>
</feature>
<keyword evidence="9 16" id="KW-1133">Transmembrane helix</keyword>
<comment type="caution">
    <text evidence="17">The sequence shown here is derived from an EMBL/GenBank/DDBJ whole genome shotgun (WGS) entry which is preliminary data.</text>
</comment>
<feature type="repeat" description="Solcar" evidence="14">
    <location>
        <begin position="208"/>
        <end position="297"/>
    </location>
</feature>
<dbReference type="InterPro" id="IPR018108">
    <property type="entry name" value="MCP_transmembrane"/>
</dbReference>
<comment type="caution">
    <text evidence="16">Lacks conserved residue(s) required for the propagation of feature annotation.</text>
</comment>
<evidence type="ECO:0000256" key="5">
    <source>
        <dbReference type="ARBA" id="ARBA00022449"/>
    </source>
</evidence>
<feature type="repeat" description="Solcar" evidence="14">
    <location>
        <begin position="111"/>
        <end position="201"/>
    </location>
</feature>
<evidence type="ECO:0000256" key="13">
    <source>
        <dbReference type="ARBA" id="ARBA00045250"/>
    </source>
</evidence>
<reference evidence="17 18" key="1">
    <citation type="submission" date="2023-03" db="EMBL/GenBank/DDBJ databases">
        <title>Genome insight into feeding habits of ladybird beetles.</title>
        <authorList>
            <person name="Li H.-S."/>
            <person name="Huang Y.-H."/>
            <person name="Pang H."/>
        </authorList>
    </citation>
    <scope>NUCLEOTIDE SEQUENCE [LARGE SCALE GENOMIC DNA]</scope>
    <source>
        <strain evidence="17">SYSU_2023b</strain>
        <tissue evidence="17">Whole body</tissue>
    </source>
</reference>
<evidence type="ECO:0000256" key="7">
    <source>
        <dbReference type="ARBA" id="ARBA00022737"/>
    </source>
</evidence>
<evidence type="ECO:0000256" key="6">
    <source>
        <dbReference type="ARBA" id="ARBA00022692"/>
    </source>
</evidence>
<evidence type="ECO:0000256" key="3">
    <source>
        <dbReference type="ARBA" id="ARBA00011245"/>
    </source>
</evidence>
<dbReference type="Proteomes" id="UP001431783">
    <property type="component" value="Unassembled WGS sequence"/>
</dbReference>
<comment type="subcellular location">
    <subcellularLocation>
        <location evidence="16">Membrane</location>
        <topology evidence="16">Multi-pass membrane protein</topology>
    </subcellularLocation>
    <subcellularLocation>
        <location evidence="1">Mitochondrion inner membrane</location>
        <topology evidence="1">Multi-pass membrane protein</topology>
    </subcellularLocation>
</comment>
<keyword evidence="11 14" id="KW-0472">Membrane</keyword>
<dbReference type="GO" id="GO:0140021">
    <property type="term" value="P:mitochondrial ADP transmembrane transport"/>
    <property type="evidence" value="ECO:0007669"/>
    <property type="project" value="InterPro"/>
</dbReference>
<dbReference type="PANTHER" id="PTHR45635">
    <property type="entry name" value="ADP,ATP CARRIER PROTEIN 1-RELATED-RELATED"/>
    <property type="match status" value="1"/>
</dbReference>
<comment type="function">
    <text evidence="16">Catalyzes the exchange of ADP and ATP across the membrane.</text>
</comment>
<keyword evidence="5" id="KW-0050">Antiport</keyword>
<evidence type="ECO:0000256" key="8">
    <source>
        <dbReference type="ARBA" id="ARBA00022792"/>
    </source>
</evidence>
<dbReference type="Pfam" id="PF00153">
    <property type="entry name" value="Mito_carr"/>
    <property type="match status" value="3"/>
</dbReference>
<dbReference type="EMBL" id="JARQZJ010000040">
    <property type="protein sequence ID" value="KAK9877107.1"/>
    <property type="molecule type" value="Genomic_DNA"/>
</dbReference>
<keyword evidence="6 14" id="KW-0812">Transmembrane</keyword>
<dbReference type="InterPro" id="IPR023395">
    <property type="entry name" value="MCP_dom_sf"/>
</dbReference>
<comment type="subunit">
    <text evidence="3 16">Monomer.</text>
</comment>